<dbReference type="PROSITE" id="PS51679">
    <property type="entry name" value="SAM_MT_C5"/>
    <property type="match status" value="1"/>
</dbReference>
<keyword evidence="3 7" id="KW-0949">S-adenosyl-L-methionine</keyword>
<evidence type="ECO:0000313" key="9">
    <source>
        <dbReference type="EnsemblMetazoa" id="PPAI010989-PA"/>
    </source>
</evidence>
<evidence type="ECO:0000256" key="3">
    <source>
        <dbReference type="ARBA" id="ARBA00022691"/>
    </source>
</evidence>
<dbReference type="PANTHER" id="PTHR46098">
    <property type="entry name" value="TRNA (CYTOSINE(38)-C(5))-METHYLTRANSFERASE"/>
    <property type="match status" value="1"/>
</dbReference>
<dbReference type="OrthoDB" id="414133at2759"/>
<comment type="similarity">
    <text evidence="7 8">Belongs to the class I-like SAM-binding methyltransferase superfamily. C5-methyltransferase family.</text>
</comment>
<evidence type="ECO:0000256" key="6">
    <source>
        <dbReference type="ARBA" id="ARBA00042810"/>
    </source>
</evidence>
<dbReference type="Pfam" id="PF00145">
    <property type="entry name" value="DNA_methylase"/>
    <property type="match status" value="1"/>
</dbReference>
<dbReference type="InterPro" id="IPR050750">
    <property type="entry name" value="C5-MTase"/>
</dbReference>
<dbReference type="Proteomes" id="UP000092462">
    <property type="component" value="Unassembled WGS sequence"/>
</dbReference>
<sequence length="336" mass="38416">MESKEWRVLELFSGIGGMHRALKESCTRFTVVAAVDINTIANDVYRENHPETEVWNRNVQAIGESEIDSLDIDTILMSPPCQPFTRVGKKQDLDDRRTDGFIAICANLLNCRKIERVLMENVKGFETSRAREMFVLKLRQMGFFCREFLLSPQIVGIPNSRTRYYCIARRHRDFSHGDSQGISEELPGKFDLRDLSEFIDTLPDGNEYRLPAKSVGKNCWVLDIVSPSSKNSMCFTKAYTHFLRGTGSIFCPKEDKVISETFSRLEKIPAEDQEFPKILDSLEMRFFTPDEVAKLMGFTGGIKWPEDVTNQQKYKLLGNSLNVSVVRELVNLLESS</sequence>
<feature type="active site" evidence="7">
    <location>
        <position position="81"/>
    </location>
</feature>
<dbReference type="NCBIfam" id="TIGR00675">
    <property type="entry name" value="dcm"/>
    <property type="match status" value="1"/>
</dbReference>
<dbReference type="Gene3D" id="3.40.50.150">
    <property type="entry name" value="Vaccinia Virus protein VP39"/>
    <property type="match status" value="1"/>
</dbReference>
<dbReference type="GO" id="GO:0032259">
    <property type="term" value="P:methylation"/>
    <property type="evidence" value="ECO:0007669"/>
    <property type="project" value="UniProtKB-KW"/>
</dbReference>
<evidence type="ECO:0000256" key="1">
    <source>
        <dbReference type="ARBA" id="ARBA00022603"/>
    </source>
</evidence>
<dbReference type="PANTHER" id="PTHR46098:SF1">
    <property type="entry name" value="TRNA (CYTOSINE(38)-C(5))-METHYLTRANSFERASE"/>
    <property type="match status" value="1"/>
</dbReference>
<dbReference type="InterPro" id="IPR031303">
    <property type="entry name" value="C5_meth_CS"/>
</dbReference>
<dbReference type="EC" id="2.1.1.204" evidence="4"/>
<dbReference type="RefSeq" id="XP_055710554.1">
    <property type="nucleotide sequence ID" value="XM_055854579.1"/>
</dbReference>
<evidence type="ECO:0000256" key="7">
    <source>
        <dbReference type="PROSITE-ProRule" id="PRU01016"/>
    </source>
</evidence>
<proteinExistence type="inferred from homology"/>
<protein>
    <recommendedName>
        <fullName evidence="5">tRNA (cytosine(38)-C(5))-methyltransferase</fullName>
        <ecNumber evidence="4">2.1.1.204</ecNumber>
    </recommendedName>
    <alternativeName>
        <fullName evidence="6">DNA (cytosine-5)-methyltransferase-like protein 2</fullName>
    </alternativeName>
</protein>
<evidence type="ECO:0000256" key="4">
    <source>
        <dbReference type="ARBA" id="ARBA00039081"/>
    </source>
</evidence>
<evidence type="ECO:0000313" key="10">
    <source>
        <dbReference type="Proteomes" id="UP000092462"/>
    </source>
</evidence>
<dbReference type="VEuPathDB" id="VectorBase:PPAPM1_008748"/>
<keyword evidence="10" id="KW-1185">Reference proteome</keyword>
<dbReference type="VEuPathDB" id="VectorBase:PPAI010989"/>
<keyword evidence="2 7" id="KW-0808">Transferase</keyword>
<dbReference type="InterPro" id="IPR001525">
    <property type="entry name" value="C5_MeTfrase"/>
</dbReference>
<reference evidence="9" key="1">
    <citation type="submission" date="2022-08" db="UniProtKB">
        <authorList>
            <consortium name="EnsemblMetazoa"/>
        </authorList>
    </citation>
    <scope>IDENTIFICATION</scope>
    <source>
        <strain evidence="9">Israel</strain>
    </source>
</reference>
<dbReference type="EnsemblMetazoa" id="PPAI010989-RA">
    <property type="protein sequence ID" value="PPAI010989-PA"/>
    <property type="gene ID" value="PPAI010989"/>
</dbReference>
<dbReference type="KEGG" id="ppap:129806180"/>
<evidence type="ECO:0000256" key="5">
    <source>
        <dbReference type="ARBA" id="ARBA00039681"/>
    </source>
</evidence>
<accession>A0A1B0DR06</accession>
<dbReference type="PRINTS" id="PR00105">
    <property type="entry name" value="C5METTRFRASE"/>
</dbReference>
<dbReference type="EMBL" id="AJVK01008840">
    <property type="status" value="NOT_ANNOTATED_CDS"/>
    <property type="molecule type" value="Genomic_DNA"/>
</dbReference>
<dbReference type="SUPFAM" id="SSF53335">
    <property type="entry name" value="S-adenosyl-L-methionine-dependent methyltransferases"/>
    <property type="match status" value="1"/>
</dbReference>
<name>A0A1B0DR06_PHLPP</name>
<dbReference type="Gene3D" id="3.90.120.10">
    <property type="entry name" value="DNA Methylase, subunit A, domain 2"/>
    <property type="match status" value="1"/>
</dbReference>
<dbReference type="PROSITE" id="PS00095">
    <property type="entry name" value="C5_MTASE_2"/>
    <property type="match status" value="1"/>
</dbReference>
<dbReference type="InterPro" id="IPR029063">
    <property type="entry name" value="SAM-dependent_MTases_sf"/>
</dbReference>
<evidence type="ECO:0000256" key="8">
    <source>
        <dbReference type="RuleBase" id="RU000416"/>
    </source>
</evidence>
<evidence type="ECO:0000256" key="2">
    <source>
        <dbReference type="ARBA" id="ARBA00022679"/>
    </source>
</evidence>
<organism evidence="9 10">
    <name type="scientific">Phlebotomus papatasi</name>
    <name type="common">Sandfly</name>
    <dbReference type="NCBI Taxonomy" id="29031"/>
    <lineage>
        <taxon>Eukaryota</taxon>
        <taxon>Metazoa</taxon>
        <taxon>Ecdysozoa</taxon>
        <taxon>Arthropoda</taxon>
        <taxon>Hexapoda</taxon>
        <taxon>Insecta</taxon>
        <taxon>Pterygota</taxon>
        <taxon>Neoptera</taxon>
        <taxon>Endopterygota</taxon>
        <taxon>Diptera</taxon>
        <taxon>Nematocera</taxon>
        <taxon>Psychodoidea</taxon>
        <taxon>Psychodidae</taxon>
        <taxon>Phlebotomus</taxon>
        <taxon>Phlebotomus</taxon>
    </lineage>
</organism>
<dbReference type="AlphaFoldDB" id="A0A1B0DR06"/>
<dbReference type="CTD" id="17750"/>
<keyword evidence="1 7" id="KW-0489">Methyltransferase</keyword>
<dbReference type="GO" id="GO:0005634">
    <property type="term" value="C:nucleus"/>
    <property type="evidence" value="ECO:0007669"/>
    <property type="project" value="TreeGrafter"/>
</dbReference>
<dbReference type="GeneID" id="129806180"/>
<dbReference type="GO" id="GO:0008168">
    <property type="term" value="F:methyltransferase activity"/>
    <property type="evidence" value="ECO:0007669"/>
    <property type="project" value="UniProtKB-KW"/>
</dbReference>